<evidence type="ECO:0000256" key="5">
    <source>
        <dbReference type="ARBA" id="ARBA00023159"/>
    </source>
</evidence>
<sequence>MGRNKCSTTALKKGAWTEEEDTLLKRCIEKHGEGNWHKVPLRAGLNRCRKSCRLRWFNYLHPNIKRKWSLIAARLPGRTANDIKNRWNTHIYKSIQKKQVIMKQQSADTETTTTLKIKPIKPQPRTFSKMKTSNNSIEKNPTQCGDELHEKSMSEFEKEQSIKWWESLLLDEEDDKVTNSSSSGSKDDFAFDSFPFDGIVPNNEMGMCLDLNLWES</sequence>
<dbReference type="PANTHER" id="PTHR47999:SF24">
    <property type="entry name" value="TRANSCRIPTION FACTOR MYB90"/>
    <property type="match status" value="1"/>
</dbReference>
<feature type="region of interest" description="Disordered" evidence="8">
    <location>
        <begin position="124"/>
        <end position="144"/>
    </location>
</feature>
<comment type="subcellular location">
    <subcellularLocation>
        <location evidence="1">Nucleus</location>
    </subcellularLocation>
</comment>
<proteinExistence type="predicted"/>
<feature type="domain" description="HTH myb-type" evidence="10">
    <location>
        <begin position="8"/>
        <end position="64"/>
    </location>
</feature>
<dbReference type="SMART" id="SM00717">
    <property type="entry name" value="SANT"/>
    <property type="match status" value="2"/>
</dbReference>
<evidence type="ECO:0000256" key="7">
    <source>
        <dbReference type="ARBA" id="ARBA00023242"/>
    </source>
</evidence>
<keyword evidence="6" id="KW-0804">Transcription</keyword>
<keyword evidence="4" id="KW-0238">DNA-binding</keyword>
<dbReference type="InterPro" id="IPR009057">
    <property type="entry name" value="Homeodomain-like_sf"/>
</dbReference>
<feature type="domain" description="Myb-like" evidence="9">
    <location>
        <begin position="8"/>
        <end position="60"/>
    </location>
</feature>
<dbReference type="OrthoDB" id="2143914at2759"/>
<protein>
    <submittedName>
        <fullName evidence="11">Uncharacterized protein</fullName>
    </submittedName>
</protein>
<gene>
    <name evidence="11" type="ORF">AQUCO_01500089v1</name>
</gene>
<evidence type="ECO:0000256" key="8">
    <source>
        <dbReference type="SAM" id="MobiDB-lite"/>
    </source>
</evidence>
<evidence type="ECO:0000256" key="6">
    <source>
        <dbReference type="ARBA" id="ARBA00023163"/>
    </source>
</evidence>
<accession>A0A2G5DSB5</accession>
<dbReference type="EMBL" id="KZ305032">
    <property type="protein sequence ID" value="PIA46326.1"/>
    <property type="molecule type" value="Genomic_DNA"/>
</dbReference>
<keyword evidence="7" id="KW-0539">Nucleus</keyword>
<dbReference type="Proteomes" id="UP000230069">
    <property type="component" value="Unassembled WGS sequence"/>
</dbReference>
<keyword evidence="2" id="KW-0677">Repeat</keyword>
<evidence type="ECO:0000259" key="9">
    <source>
        <dbReference type="PROSITE" id="PS50090"/>
    </source>
</evidence>
<dbReference type="AlphaFoldDB" id="A0A2G5DSB5"/>
<dbReference type="GO" id="GO:0003677">
    <property type="term" value="F:DNA binding"/>
    <property type="evidence" value="ECO:0007669"/>
    <property type="project" value="UniProtKB-KW"/>
</dbReference>
<dbReference type="PROSITE" id="PS50090">
    <property type="entry name" value="MYB_LIKE"/>
    <property type="match status" value="2"/>
</dbReference>
<dbReference type="PROSITE" id="PS51294">
    <property type="entry name" value="HTH_MYB"/>
    <property type="match status" value="2"/>
</dbReference>
<evidence type="ECO:0000256" key="2">
    <source>
        <dbReference type="ARBA" id="ARBA00022737"/>
    </source>
</evidence>
<keyword evidence="12" id="KW-1185">Reference proteome</keyword>
<dbReference type="InterPro" id="IPR015495">
    <property type="entry name" value="Myb_TF_plants"/>
</dbReference>
<dbReference type="Gene3D" id="1.10.10.60">
    <property type="entry name" value="Homeodomain-like"/>
    <property type="match status" value="2"/>
</dbReference>
<keyword evidence="3" id="KW-0805">Transcription regulation</keyword>
<evidence type="ECO:0000256" key="3">
    <source>
        <dbReference type="ARBA" id="ARBA00023015"/>
    </source>
</evidence>
<dbReference type="PANTHER" id="PTHR47999">
    <property type="entry name" value="TRANSCRIPTION FACTOR MYB8-RELATED-RELATED"/>
    <property type="match status" value="1"/>
</dbReference>
<evidence type="ECO:0000259" key="10">
    <source>
        <dbReference type="PROSITE" id="PS51294"/>
    </source>
</evidence>
<dbReference type="SUPFAM" id="SSF46689">
    <property type="entry name" value="Homeodomain-like"/>
    <property type="match status" value="1"/>
</dbReference>
<dbReference type="GO" id="GO:0005634">
    <property type="term" value="C:nucleus"/>
    <property type="evidence" value="ECO:0007669"/>
    <property type="project" value="UniProtKB-SubCell"/>
</dbReference>
<reference evidence="11 12" key="1">
    <citation type="submission" date="2017-09" db="EMBL/GenBank/DDBJ databases">
        <title>WGS assembly of Aquilegia coerulea Goldsmith.</title>
        <authorList>
            <person name="Hodges S."/>
            <person name="Kramer E."/>
            <person name="Nordborg M."/>
            <person name="Tomkins J."/>
            <person name="Borevitz J."/>
            <person name="Derieg N."/>
            <person name="Yan J."/>
            <person name="Mihaltcheva S."/>
            <person name="Hayes R.D."/>
            <person name="Rokhsar D."/>
        </authorList>
    </citation>
    <scope>NUCLEOTIDE SEQUENCE [LARGE SCALE GENOMIC DNA]</scope>
    <source>
        <strain evidence="12">cv. Goldsmith</strain>
    </source>
</reference>
<dbReference type="InParanoid" id="A0A2G5DSB5"/>
<dbReference type="CDD" id="cd00167">
    <property type="entry name" value="SANT"/>
    <property type="match status" value="1"/>
</dbReference>
<name>A0A2G5DSB5_AQUCA</name>
<evidence type="ECO:0000256" key="4">
    <source>
        <dbReference type="ARBA" id="ARBA00023125"/>
    </source>
</evidence>
<feature type="compositionally biased region" description="Polar residues" evidence="8">
    <location>
        <begin position="125"/>
        <end position="143"/>
    </location>
</feature>
<feature type="domain" description="HTH myb-type" evidence="10">
    <location>
        <begin position="65"/>
        <end position="95"/>
    </location>
</feature>
<keyword evidence="5" id="KW-0010">Activator</keyword>
<dbReference type="InterPro" id="IPR017930">
    <property type="entry name" value="Myb_dom"/>
</dbReference>
<dbReference type="FunFam" id="1.10.10.60:FF:000218">
    <property type="entry name" value="Myb transcription factor"/>
    <property type="match status" value="1"/>
</dbReference>
<evidence type="ECO:0000313" key="12">
    <source>
        <dbReference type="Proteomes" id="UP000230069"/>
    </source>
</evidence>
<dbReference type="Pfam" id="PF00249">
    <property type="entry name" value="Myb_DNA-binding"/>
    <property type="match status" value="2"/>
</dbReference>
<organism evidence="11 12">
    <name type="scientific">Aquilegia coerulea</name>
    <name type="common">Rocky mountain columbine</name>
    <dbReference type="NCBI Taxonomy" id="218851"/>
    <lineage>
        <taxon>Eukaryota</taxon>
        <taxon>Viridiplantae</taxon>
        <taxon>Streptophyta</taxon>
        <taxon>Embryophyta</taxon>
        <taxon>Tracheophyta</taxon>
        <taxon>Spermatophyta</taxon>
        <taxon>Magnoliopsida</taxon>
        <taxon>Ranunculales</taxon>
        <taxon>Ranunculaceae</taxon>
        <taxon>Thalictroideae</taxon>
        <taxon>Aquilegia</taxon>
    </lineage>
</organism>
<evidence type="ECO:0000313" key="11">
    <source>
        <dbReference type="EMBL" id="PIA46326.1"/>
    </source>
</evidence>
<evidence type="ECO:0000256" key="1">
    <source>
        <dbReference type="ARBA" id="ARBA00004123"/>
    </source>
</evidence>
<feature type="domain" description="Myb-like" evidence="9">
    <location>
        <begin position="67"/>
        <end position="91"/>
    </location>
</feature>
<dbReference type="InterPro" id="IPR001005">
    <property type="entry name" value="SANT/Myb"/>
</dbReference>